<evidence type="ECO:0000313" key="1">
    <source>
        <dbReference type="EMBL" id="MDF3636838.1"/>
    </source>
</evidence>
<sequence>REPDPSGSPTTIANNSAATVVSHKPIPKPIELVSPAELLGASHIFIETEQDIDTYLATLRSRLQQAIGQGKRVRIK</sequence>
<dbReference type="RefSeq" id="WP_276201501.1">
    <property type="nucleotide sequence ID" value="NZ_JARJGR010000796.1"/>
</dbReference>
<dbReference type="EMBL" id="JARJGR010000796">
    <property type="protein sequence ID" value="MDF3636838.1"/>
    <property type="molecule type" value="Genomic_DNA"/>
</dbReference>
<evidence type="ECO:0000313" key="2">
    <source>
        <dbReference type="Proteomes" id="UP001215180"/>
    </source>
</evidence>
<accession>A0AAW6NJZ3</accession>
<proteinExistence type="predicted"/>
<dbReference type="Proteomes" id="UP001215180">
    <property type="component" value="Unassembled WGS sequence"/>
</dbReference>
<protein>
    <submittedName>
        <fullName evidence="1">Uncharacterized protein</fullName>
    </submittedName>
</protein>
<gene>
    <name evidence="1" type="ORF">P3S46_06405</name>
</gene>
<name>A0AAW6NJZ3_ENTCL</name>
<reference evidence="1" key="1">
    <citation type="submission" date="2023-03" db="EMBL/GenBank/DDBJ databases">
        <title>A Study on Prevalence and Characterization of Enterobacter cloacae strains in China.</title>
        <authorList>
            <person name="Zheng Z."/>
        </authorList>
    </citation>
    <scope>NUCLEOTIDE SEQUENCE</scope>
    <source>
        <strain evidence="1">EC77</strain>
    </source>
</reference>
<dbReference type="AlphaFoldDB" id="A0AAW6NJZ3"/>
<organism evidence="1 2">
    <name type="scientific">Enterobacter cloacae</name>
    <dbReference type="NCBI Taxonomy" id="550"/>
    <lineage>
        <taxon>Bacteria</taxon>
        <taxon>Pseudomonadati</taxon>
        <taxon>Pseudomonadota</taxon>
        <taxon>Gammaproteobacteria</taxon>
        <taxon>Enterobacterales</taxon>
        <taxon>Enterobacteriaceae</taxon>
        <taxon>Enterobacter</taxon>
        <taxon>Enterobacter cloacae complex</taxon>
    </lineage>
</organism>
<comment type="caution">
    <text evidence="1">The sequence shown here is derived from an EMBL/GenBank/DDBJ whole genome shotgun (WGS) entry which is preliminary data.</text>
</comment>
<feature type="non-terminal residue" evidence="1">
    <location>
        <position position="1"/>
    </location>
</feature>